<feature type="compositionally biased region" description="Basic and acidic residues" evidence="4">
    <location>
        <begin position="128"/>
        <end position="139"/>
    </location>
</feature>
<dbReference type="SUPFAM" id="SSF63748">
    <property type="entry name" value="Tudor/PWWP/MBT"/>
    <property type="match status" value="1"/>
</dbReference>
<feature type="compositionally biased region" description="Basic and acidic residues" evidence="4">
    <location>
        <begin position="343"/>
        <end position="356"/>
    </location>
</feature>
<organism evidence="6 7">
    <name type="scientific">Ooceraea biroi</name>
    <name type="common">Clonal raider ant</name>
    <name type="synonym">Cerapachys biroi</name>
    <dbReference type="NCBI Taxonomy" id="2015173"/>
    <lineage>
        <taxon>Eukaryota</taxon>
        <taxon>Metazoa</taxon>
        <taxon>Ecdysozoa</taxon>
        <taxon>Arthropoda</taxon>
        <taxon>Hexapoda</taxon>
        <taxon>Insecta</taxon>
        <taxon>Pterygota</taxon>
        <taxon>Neoptera</taxon>
        <taxon>Endopterygota</taxon>
        <taxon>Hymenoptera</taxon>
        <taxon>Apocrita</taxon>
        <taxon>Aculeata</taxon>
        <taxon>Formicoidea</taxon>
        <taxon>Formicidae</taxon>
        <taxon>Dorylinae</taxon>
        <taxon>Ooceraea</taxon>
    </lineage>
</organism>
<feature type="compositionally biased region" description="Basic and acidic residues" evidence="4">
    <location>
        <begin position="894"/>
        <end position="910"/>
    </location>
</feature>
<dbReference type="GO" id="GO:0042393">
    <property type="term" value="F:histone binding"/>
    <property type="evidence" value="ECO:0007669"/>
    <property type="project" value="TreeGrafter"/>
</dbReference>
<feature type="region of interest" description="Disordered" evidence="4">
    <location>
        <begin position="1156"/>
        <end position="1219"/>
    </location>
</feature>
<evidence type="ECO:0000256" key="2">
    <source>
        <dbReference type="ARBA" id="ARBA00022763"/>
    </source>
</evidence>
<feature type="compositionally biased region" description="Acidic residues" evidence="4">
    <location>
        <begin position="1314"/>
        <end position="1325"/>
    </location>
</feature>
<dbReference type="InterPro" id="IPR015125">
    <property type="entry name" value="53-BP1_Tudor"/>
</dbReference>
<dbReference type="GO" id="GO:0000077">
    <property type="term" value="P:DNA damage checkpoint signaling"/>
    <property type="evidence" value="ECO:0007669"/>
    <property type="project" value="TreeGrafter"/>
</dbReference>
<dbReference type="OMA" id="VFAKWSD"/>
<dbReference type="SUPFAM" id="SSF52113">
    <property type="entry name" value="BRCT domain"/>
    <property type="match status" value="1"/>
</dbReference>
<feature type="compositionally biased region" description="Basic and acidic residues" evidence="4">
    <location>
        <begin position="186"/>
        <end position="202"/>
    </location>
</feature>
<feature type="region of interest" description="Disordered" evidence="4">
    <location>
        <begin position="985"/>
        <end position="1008"/>
    </location>
</feature>
<feature type="region of interest" description="Disordered" evidence="4">
    <location>
        <begin position="894"/>
        <end position="964"/>
    </location>
</feature>
<dbReference type="CDD" id="cd17745">
    <property type="entry name" value="BRCT_p53bp1_rpt1"/>
    <property type="match status" value="1"/>
</dbReference>
<comment type="subcellular location">
    <subcellularLocation>
        <location evidence="1">Nucleus</location>
    </subcellularLocation>
</comment>
<name>A0A026WFE5_OOCBI</name>
<feature type="compositionally biased region" description="Basic and acidic residues" evidence="4">
    <location>
        <begin position="283"/>
        <end position="295"/>
    </location>
</feature>
<reference evidence="6 7" key="1">
    <citation type="journal article" date="2014" name="Curr. Biol.">
        <title>The genome of the clonal raider ant Cerapachys biroi.</title>
        <authorList>
            <person name="Oxley P.R."/>
            <person name="Ji L."/>
            <person name="Fetter-Pruneda I."/>
            <person name="McKenzie S.K."/>
            <person name="Li C."/>
            <person name="Hu H."/>
            <person name="Zhang G."/>
            <person name="Kronauer D.J."/>
        </authorList>
    </citation>
    <scope>NUCLEOTIDE SEQUENCE [LARGE SCALE GENOMIC DNA]</scope>
</reference>
<feature type="region of interest" description="Disordered" evidence="4">
    <location>
        <begin position="1"/>
        <end position="29"/>
    </location>
</feature>
<dbReference type="OrthoDB" id="129353at2759"/>
<feature type="compositionally biased region" description="Polar residues" evidence="4">
    <location>
        <begin position="1208"/>
        <end position="1219"/>
    </location>
</feature>
<evidence type="ECO:0000313" key="6">
    <source>
        <dbReference type="EMBL" id="EZA54782.1"/>
    </source>
</evidence>
<feature type="region of interest" description="Disordered" evidence="4">
    <location>
        <begin position="332"/>
        <end position="364"/>
    </location>
</feature>
<keyword evidence="2" id="KW-0227">DNA damage</keyword>
<feature type="compositionally biased region" description="Low complexity" evidence="4">
    <location>
        <begin position="1303"/>
        <end position="1313"/>
    </location>
</feature>
<evidence type="ECO:0000256" key="3">
    <source>
        <dbReference type="ARBA" id="ARBA00023242"/>
    </source>
</evidence>
<evidence type="ECO:0000256" key="4">
    <source>
        <dbReference type="SAM" id="MobiDB-lite"/>
    </source>
</evidence>
<feature type="compositionally biased region" description="Basic and acidic residues" evidence="4">
    <location>
        <begin position="428"/>
        <end position="479"/>
    </location>
</feature>
<feature type="compositionally biased region" description="Polar residues" evidence="4">
    <location>
        <begin position="986"/>
        <end position="1008"/>
    </location>
</feature>
<dbReference type="GO" id="GO:0045944">
    <property type="term" value="P:positive regulation of transcription by RNA polymerase II"/>
    <property type="evidence" value="ECO:0007669"/>
    <property type="project" value="TreeGrafter"/>
</dbReference>
<dbReference type="Gene3D" id="3.40.50.10190">
    <property type="entry name" value="BRCT domain"/>
    <property type="match status" value="1"/>
</dbReference>
<feature type="compositionally biased region" description="Polar residues" evidence="4">
    <location>
        <begin position="944"/>
        <end position="963"/>
    </location>
</feature>
<evidence type="ECO:0000313" key="7">
    <source>
        <dbReference type="Proteomes" id="UP000053097"/>
    </source>
</evidence>
<gene>
    <name evidence="6" type="ORF">X777_05067</name>
</gene>
<dbReference type="InterPro" id="IPR001357">
    <property type="entry name" value="BRCT_dom"/>
</dbReference>
<dbReference type="PANTHER" id="PTHR15321:SF3">
    <property type="entry name" value="TP53-BINDING PROTEIN 1"/>
    <property type="match status" value="1"/>
</dbReference>
<accession>A0A026WFE5</accession>
<keyword evidence="3" id="KW-0539">Nucleus</keyword>
<feature type="region of interest" description="Disordered" evidence="4">
    <location>
        <begin position="428"/>
        <end position="502"/>
    </location>
</feature>
<dbReference type="PROSITE" id="PS50172">
    <property type="entry name" value="BRCT"/>
    <property type="match status" value="1"/>
</dbReference>
<sequence length="1427" mass="157257">MSNLKKTDSCIPDTQETYYEGANEGSKEGIINETQSLAFTESQDFRLVDSGGDDSIMERMQATQDEKNDQESIKRSDLQIQDASQLVADNKAVTANDSEDEIIKNKELLEDESVKKTEKAISSDVLDSEEKKGPLKEDIQDVPPLSSSPSPGTVGNVKAVDAKHKAESSVEPLPKISRTMSDDMLTDDKESKDMITDDKGNETQELVVENEPIKKTEQDTPSNVRDSKTDELSDEDEVIQGTPPRCYSSTKSIEVASLKRKGSPFDEQLSAKILRMPSAEDMTSGKKFEDEESRQSCESNDSYQDLFKNAEKNIIIEETQDPTNQEFAQKILESDSLKSTLKHTTDDDKAQEHRFEQTNQEEGADVFSTKCCDVEKDENLNVSARLTDTSANDSTTVNFMNESNSHVEDNNLSVEAKEDVSVTSVAAVDEKARVPDETADKSAGAKDLEMAIDEMEKTQETHRVKPTEKTADKKNEKETSITQTKASDEAQPSVRGLASRSRSSVELICDVGNKSEPEVVEIDEDDEKIVLDSSAEVIYDRKNSAAKPEVVEIVDDSHEDGEKIVLDSFGEGVEVQMSEKYKNYHEGKPASDFSYRSMESMKESSLDSKSATDAKKLVNGNAESRRYETDVTLSLGSDNFSDCNTPPAYAAKSNSNVAAKKSKDIFLGSKDVDNSELISISDNEMSNVEEKNKPDLIHSSALGKPVQMEREIDMYVKFKCTLLVDENTKEILSRELTAVQCETGITESMLLGKQKNEDSQASLADISDNKESSPGSVNSNPQLFQLNRLSMVSSISSSSSASSAASLAAKMNQKNFPMPLGPAKHAKKHSQDVPPTLVDRALDETCERLKREWKNHPLLVTTILNYLNAELSSSVAVPAASVSMDAYVNVSNERLDDPHHPHHHLLEKNGIRSSTPEVSSLKLTTTPRTTKKNKGVKRARSKPTKSSVAQTNGKNSSKNTSDVNMPILHSEVDAVASPSRKKLKIESTSDSPSVNNANDVLTNSSPQSAPVDSLIGRTVFAKWSDNNYYPGIASDRVKGKYKVNFYDGKSKVLIPEFVIPIPKILREGLSVYATSKVTGYDSCGIIVDVQAKPNDDEDVYYTVEADDGERLHVQVREISLSSDQAQVLKEELISEDNGSVPSTPRALGQVTLDNMVDGKRRSKRIGTPILSKSSSNQVRASGSASKAKAEPSVSGMSGKLKKKRLSENESMSSDSNVESMQDECVLRGVQREIIGTLYEQVVKGPQSRIKGKPRSKKKVVEDEQTIATLGPIPPANSSIFKGMSFILTCVSLDALDRYQHSKAASSATSNVETEATETEAETENEDDWMKRPFVRERLHTQITAGGGKVYENFDQIPKEEYKNTKLIANVPNTTAKAILCLSVDIPAYNHKWIIRCCSEVSRYLCSVFEFLLYLIFFVVSDSVLLLH</sequence>
<feature type="region of interest" description="Disordered" evidence="4">
    <location>
        <begin position="91"/>
        <end position="248"/>
    </location>
</feature>
<evidence type="ECO:0000256" key="1">
    <source>
        <dbReference type="ARBA" id="ARBA00004123"/>
    </source>
</evidence>
<dbReference type="EMBL" id="KK107238">
    <property type="protein sequence ID" value="EZA54782.1"/>
    <property type="molecule type" value="Genomic_DNA"/>
</dbReference>
<dbReference type="Gene3D" id="2.30.30.140">
    <property type="match status" value="1"/>
</dbReference>
<dbReference type="STRING" id="2015173.A0A026WFE5"/>
<feature type="region of interest" description="Disordered" evidence="4">
    <location>
        <begin position="752"/>
        <end position="781"/>
    </location>
</feature>
<dbReference type="InterPro" id="IPR036420">
    <property type="entry name" value="BRCT_dom_sf"/>
</dbReference>
<keyword evidence="7" id="KW-1185">Reference proteome</keyword>
<protein>
    <submittedName>
        <fullName evidence="6">Tumor suppressor p53-binding protein</fullName>
    </submittedName>
</protein>
<feature type="region of interest" description="Disordered" evidence="4">
    <location>
        <begin position="1303"/>
        <end position="1325"/>
    </location>
</feature>
<dbReference type="InterPro" id="IPR047252">
    <property type="entry name" value="TP53BP1-like"/>
</dbReference>
<feature type="compositionally biased region" description="Basic and acidic residues" evidence="4">
    <location>
        <begin position="64"/>
        <end position="77"/>
    </location>
</feature>
<feature type="domain" description="BRCT" evidence="5">
    <location>
        <begin position="1335"/>
        <end position="1396"/>
    </location>
</feature>
<dbReference type="PANTHER" id="PTHR15321">
    <property type="entry name" value="TUMOR SUPPRESSOR P53-BINDING PROTEIN 1"/>
    <property type="match status" value="1"/>
</dbReference>
<feature type="compositionally biased region" description="Polar residues" evidence="4">
    <location>
        <begin position="1170"/>
        <end position="1184"/>
    </location>
</feature>
<feature type="compositionally biased region" description="Polar residues" evidence="4">
    <location>
        <begin position="772"/>
        <end position="781"/>
    </location>
</feature>
<feature type="region of interest" description="Disordered" evidence="4">
    <location>
        <begin position="274"/>
        <end position="301"/>
    </location>
</feature>
<dbReference type="Pfam" id="PF09038">
    <property type="entry name" value="53-BP1_Tudor"/>
    <property type="match status" value="1"/>
</dbReference>
<feature type="compositionally biased region" description="Basic and acidic residues" evidence="4">
    <location>
        <begin position="101"/>
        <end position="121"/>
    </location>
</feature>
<dbReference type="Proteomes" id="UP000053097">
    <property type="component" value="Unassembled WGS sequence"/>
</dbReference>
<proteinExistence type="predicted"/>
<feature type="region of interest" description="Disordered" evidence="4">
    <location>
        <begin position="42"/>
        <end position="77"/>
    </location>
</feature>
<dbReference type="InterPro" id="IPR047249">
    <property type="entry name" value="BRCT_p53bp1-like_rpt1"/>
</dbReference>
<dbReference type="GO" id="GO:0005634">
    <property type="term" value="C:nucleus"/>
    <property type="evidence" value="ECO:0007669"/>
    <property type="project" value="UniProtKB-SubCell"/>
</dbReference>
<evidence type="ECO:0000259" key="5">
    <source>
        <dbReference type="PROSITE" id="PS50172"/>
    </source>
</evidence>
<feature type="compositionally biased region" description="Basic residues" evidence="4">
    <location>
        <begin position="929"/>
        <end position="943"/>
    </location>
</feature>